<dbReference type="InterPro" id="IPR056884">
    <property type="entry name" value="NPHP3-like_N"/>
</dbReference>
<gene>
    <name evidence="6" type="ORF">N0V83_010803</name>
</gene>
<evidence type="ECO:0000313" key="7">
    <source>
        <dbReference type="Proteomes" id="UP001140560"/>
    </source>
</evidence>
<evidence type="ECO:0000259" key="4">
    <source>
        <dbReference type="Pfam" id="PF24809"/>
    </source>
</evidence>
<evidence type="ECO:0000256" key="3">
    <source>
        <dbReference type="SAM" id="MobiDB-lite"/>
    </source>
</evidence>
<feature type="region of interest" description="Disordered" evidence="3">
    <location>
        <begin position="31"/>
        <end position="52"/>
    </location>
</feature>
<accession>A0A9W8XWX5</accession>
<dbReference type="Proteomes" id="UP001140560">
    <property type="component" value="Unassembled WGS sequence"/>
</dbReference>
<evidence type="ECO:0000259" key="5">
    <source>
        <dbReference type="Pfam" id="PF24883"/>
    </source>
</evidence>
<comment type="caution">
    <text evidence="6">The sequence shown here is derived from an EMBL/GenBank/DDBJ whole genome shotgun (WGS) entry which is preliminary data.</text>
</comment>
<feature type="domain" description="DUF7708" evidence="4">
    <location>
        <begin position="108"/>
        <end position="246"/>
    </location>
</feature>
<evidence type="ECO:0000313" key="6">
    <source>
        <dbReference type="EMBL" id="KAJ4361862.1"/>
    </source>
</evidence>
<keyword evidence="1" id="KW-0677">Repeat</keyword>
<reference evidence="6" key="1">
    <citation type="submission" date="2022-10" db="EMBL/GenBank/DDBJ databases">
        <title>Tapping the CABI collections for fungal endophytes: first genome assemblies for Collariella, Neodidymelliopsis, Ascochyta clinopodiicola, Didymella pomorum, Didymosphaeria variabile, Neocosmospora piperis and Neocucurbitaria cava.</title>
        <authorList>
            <person name="Hill R."/>
        </authorList>
    </citation>
    <scope>NUCLEOTIDE SEQUENCE</scope>
    <source>
        <strain evidence="6">IMI 356814</strain>
    </source>
</reference>
<dbReference type="Pfam" id="PF24809">
    <property type="entry name" value="DUF7708"/>
    <property type="match status" value="1"/>
</dbReference>
<evidence type="ECO:0000256" key="1">
    <source>
        <dbReference type="ARBA" id="ARBA00022737"/>
    </source>
</evidence>
<evidence type="ECO:0000256" key="2">
    <source>
        <dbReference type="SAM" id="Coils"/>
    </source>
</evidence>
<sequence>MDDQAKTPRWYRGNHIKLLRRPQDLLKDREVWAEKVAKPDSDDQPTPDDLPANAEDIYKIRKDDLDAQLDRLRHQVDTELGNAGKSRMVLKDRRGRGMHKVSANVQGFLSDFSTFLDNYSGIVEIVKSADSQFGGLAWGTLSIFLSVAVVKQEREDEINRAILEFTRHCPRLKILKDIYPDEDLQRHIAEMYTTIIQFARSATVFYQRSSIRRIVSSSNPKDKVNETIHDIQTGLVNIRLDCEALMQQRMYQLSKQAEDLKEQLGKVNKALERSDRNRNVKQMARLRDRLQVPFGFSSTSITSYKAMLDSAIFQQRSRGGQYATFLTGNKLKEEAIFSQWLNDVHAGILFLSGKNAAWVNQTTLNWLSQAPVLLVEQFKEEENNFAYVFCQTQSILGKAQKPLIKSVFAHLALQLFEQRPKDHIDSDIEQIVSDDSWNGDNEYDALQAGTTLVEQALRTFSCDETVYLVIDRIDQCQWTHITEMMRLGVADVLNSLLRLVLTVTCKLKVLVVSASTSHNRDLRHSIARRHEPASMERFLEKVDWDQELECSTT</sequence>
<dbReference type="InterPro" id="IPR056125">
    <property type="entry name" value="DUF7708"/>
</dbReference>
<feature type="coiled-coil region" evidence="2">
    <location>
        <begin position="243"/>
        <end position="277"/>
    </location>
</feature>
<dbReference type="Pfam" id="PF24883">
    <property type="entry name" value="NPHP3_N"/>
    <property type="match status" value="1"/>
</dbReference>
<dbReference type="AlphaFoldDB" id="A0A9W8XWX5"/>
<protein>
    <recommendedName>
        <fullName evidence="8">Fungal STAND N-terminal Goodbye domain-containing protein</fullName>
    </recommendedName>
</protein>
<proteinExistence type="predicted"/>
<feature type="compositionally biased region" description="Basic and acidic residues" evidence="3">
    <location>
        <begin position="31"/>
        <end position="41"/>
    </location>
</feature>
<feature type="domain" description="Nephrocystin 3-like N-terminal" evidence="5">
    <location>
        <begin position="327"/>
        <end position="513"/>
    </location>
</feature>
<name>A0A9W8XWX5_9PLEO</name>
<evidence type="ECO:0008006" key="8">
    <source>
        <dbReference type="Google" id="ProtNLM"/>
    </source>
</evidence>
<dbReference type="OrthoDB" id="5389929at2759"/>
<keyword evidence="2" id="KW-0175">Coiled coil</keyword>
<keyword evidence="7" id="KW-1185">Reference proteome</keyword>
<organism evidence="6 7">
    <name type="scientific">Neocucurbitaria cava</name>
    <dbReference type="NCBI Taxonomy" id="798079"/>
    <lineage>
        <taxon>Eukaryota</taxon>
        <taxon>Fungi</taxon>
        <taxon>Dikarya</taxon>
        <taxon>Ascomycota</taxon>
        <taxon>Pezizomycotina</taxon>
        <taxon>Dothideomycetes</taxon>
        <taxon>Pleosporomycetidae</taxon>
        <taxon>Pleosporales</taxon>
        <taxon>Pleosporineae</taxon>
        <taxon>Cucurbitariaceae</taxon>
        <taxon>Neocucurbitaria</taxon>
    </lineage>
</organism>
<dbReference type="EMBL" id="JAPEUY010000022">
    <property type="protein sequence ID" value="KAJ4361862.1"/>
    <property type="molecule type" value="Genomic_DNA"/>
</dbReference>